<feature type="domain" description="DUF4143" evidence="2">
    <location>
        <begin position="306"/>
        <end position="458"/>
    </location>
</feature>
<evidence type="ECO:0000313" key="3">
    <source>
        <dbReference type="EMBL" id="QSG08587.1"/>
    </source>
</evidence>
<dbReference type="SUPFAM" id="SSF52540">
    <property type="entry name" value="P-loop containing nucleoside triphosphate hydrolases"/>
    <property type="match status" value="1"/>
</dbReference>
<protein>
    <submittedName>
        <fullName evidence="3">Putative ATPase, AAA+ superfamily</fullName>
    </submittedName>
</protein>
<evidence type="ECO:0000259" key="2">
    <source>
        <dbReference type="Pfam" id="PF13635"/>
    </source>
</evidence>
<evidence type="ECO:0000313" key="4">
    <source>
        <dbReference type="Proteomes" id="UP000662973"/>
    </source>
</evidence>
<dbReference type="AlphaFoldDB" id="A0A897N7A3"/>
<keyword evidence="4" id="KW-1185">Reference proteome</keyword>
<dbReference type="KEGG" id="hds:HSR122_1188"/>
<dbReference type="Pfam" id="PF13173">
    <property type="entry name" value="AAA_14"/>
    <property type="match status" value="1"/>
</dbReference>
<sequence>MSADIQDALVRALADHNPWWQAGAAALQGELPDRQKSDFYHLVRPDEASTQFEDATVFGLVGRHGVGKTTLLKQFIHLQLQQGVEPERFLYVPFDANALYQLHSADQLQQVFRYYESRVLGRLDDPAPHFVILDDVHRVAHSDKRSVDGWGTVVRDALADEQGRNVVVAAGATEQVNGELDRVGFDSDAYHTQPILPEKFRDYIFTRYPDLEDGDTRVSPTPLRAGDGSLPHALETGETEALVETLRDQHQRVADVSRRLQSQVAHYLTLGGVLSYVADGSAVDASDIGADAYQLLYRNLTATLYQDAPSLDSMRTIADLERLCALAARNRGREPIRFQRLVDLFDVDRRTIRDSYLSVLEKLFVLTAVTEYDNQRPRSTRLYLRDTGLVSALENKTPRAALDDLDYEADLARIAAFDHTMRLSYGVNAAQGNPEPPSVQYWRGRNGEVDYVFEVGSTPVPVALAYRSSARENKYEALAEFRDHYQAPIGLLVTGETSGRIEPVMQRDSSVIELPYWLYLLLC</sequence>
<dbReference type="PANTHER" id="PTHR33295">
    <property type="entry name" value="ATPASE"/>
    <property type="match status" value="1"/>
</dbReference>
<name>A0A897N7A3_9EURY</name>
<dbReference type="Pfam" id="PF13635">
    <property type="entry name" value="DUF4143"/>
    <property type="match status" value="1"/>
</dbReference>
<dbReference type="GeneID" id="68851835"/>
<feature type="domain" description="AAA" evidence="1">
    <location>
        <begin position="57"/>
        <end position="170"/>
    </location>
</feature>
<dbReference type="RefSeq" id="WP_229111804.1">
    <property type="nucleotide sequence ID" value="NZ_CP064788.1"/>
</dbReference>
<organism evidence="3 4">
    <name type="scientific">Halapricum desulfuricans</name>
    <dbReference type="NCBI Taxonomy" id="2841257"/>
    <lineage>
        <taxon>Archaea</taxon>
        <taxon>Methanobacteriati</taxon>
        <taxon>Methanobacteriota</taxon>
        <taxon>Stenosarchaea group</taxon>
        <taxon>Halobacteria</taxon>
        <taxon>Halobacteriales</taxon>
        <taxon>Haloarculaceae</taxon>
        <taxon>Halapricum</taxon>
    </lineage>
</organism>
<reference evidence="3 4" key="1">
    <citation type="submission" date="2020-11" db="EMBL/GenBank/DDBJ databases">
        <title>Carbohydrate-dependent, anaerobic sulfur respiration: A novel catabolism in halophilic archaea.</title>
        <authorList>
            <person name="Sorokin D.Y."/>
            <person name="Messina E."/>
            <person name="Smedile F."/>
            <person name="La Cono V."/>
            <person name="Hallsworth J.E."/>
            <person name="Yakimov M.M."/>
        </authorList>
    </citation>
    <scope>NUCLEOTIDE SEQUENCE [LARGE SCALE GENOMIC DNA]</scope>
    <source>
        <strain evidence="3 4">HSR12-2</strain>
    </source>
</reference>
<dbReference type="PANTHER" id="PTHR33295:SF18">
    <property type="entry name" value="AAA+ ATPASE DOMAIN-CONTAINING PROTEIN"/>
    <property type="match status" value="1"/>
</dbReference>
<dbReference type="Gene3D" id="3.40.50.300">
    <property type="entry name" value="P-loop containing nucleotide triphosphate hydrolases"/>
    <property type="match status" value="1"/>
</dbReference>
<proteinExistence type="predicted"/>
<accession>A0A897N7A3</accession>
<evidence type="ECO:0000259" key="1">
    <source>
        <dbReference type="Pfam" id="PF13173"/>
    </source>
</evidence>
<dbReference type="InterPro" id="IPR025420">
    <property type="entry name" value="DUF4143"/>
</dbReference>
<dbReference type="InterPro" id="IPR027417">
    <property type="entry name" value="P-loop_NTPase"/>
</dbReference>
<dbReference type="InterPro" id="IPR041682">
    <property type="entry name" value="AAA_14"/>
</dbReference>
<gene>
    <name evidence="3" type="ORF">HSR122_1188</name>
</gene>
<dbReference type="EMBL" id="CP064788">
    <property type="protein sequence ID" value="QSG08587.1"/>
    <property type="molecule type" value="Genomic_DNA"/>
</dbReference>
<dbReference type="Proteomes" id="UP000662973">
    <property type="component" value="Chromosome"/>
</dbReference>